<dbReference type="GO" id="GO:0020037">
    <property type="term" value="F:heme binding"/>
    <property type="evidence" value="ECO:0007669"/>
    <property type="project" value="TreeGrafter"/>
</dbReference>
<keyword evidence="3" id="KW-0408">Iron</keyword>
<dbReference type="GeneID" id="72776958"/>
<gene>
    <name evidence="7" type="ORF">K1720_01405</name>
</gene>
<evidence type="ECO:0000259" key="6">
    <source>
        <dbReference type="PROSITE" id="PS50255"/>
    </source>
</evidence>
<name>A0A9E7SD45_9EURY</name>
<dbReference type="Proteomes" id="UP001056425">
    <property type="component" value="Chromosome"/>
</dbReference>
<keyword evidence="5" id="KW-0472">Membrane</keyword>
<feature type="transmembrane region" description="Helical" evidence="5">
    <location>
        <begin position="51"/>
        <end position="72"/>
    </location>
</feature>
<dbReference type="Pfam" id="PF00173">
    <property type="entry name" value="Cyt-b5"/>
    <property type="match status" value="1"/>
</dbReference>
<comment type="similarity">
    <text evidence="4">Belongs to the cytochrome b5 family.</text>
</comment>
<sequence length="201" mass="21806">MKRVTKALIVSGELLITASLGLMTTGLAMNDPASALGSLMDYETARRVHTIASYLFIPLFYVHTAAGIYIALGRFGSLRKPEMRKAAVTGWTFLISALLLMAFAPQEGIPSGSEVSAAVILTPEEVAKHNTETDCWVVVKNKVYNVTALIDQHPGGREAILKYCGTNATDVFFREHSQNDYELLQAYYIGTIGGALQNSSS</sequence>
<dbReference type="FunFam" id="3.10.120.10:FF:000007">
    <property type="entry name" value="Sulfite oxidase, mitochondrial"/>
    <property type="match status" value="1"/>
</dbReference>
<dbReference type="GO" id="GO:0016020">
    <property type="term" value="C:membrane"/>
    <property type="evidence" value="ECO:0007669"/>
    <property type="project" value="TreeGrafter"/>
</dbReference>
<dbReference type="GO" id="GO:0046872">
    <property type="term" value="F:metal ion binding"/>
    <property type="evidence" value="ECO:0007669"/>
    <property type="project" value="UniProtKB-KW"/>
</dbReference>
<dbReference type="InterPro" id="IPR050668">
    <property type="entry name" value="Cytochrome_b5"/>
</dbReference>
<dbReference type="AlphaFoldDB" id="A0A9E7SD45"/>
<dbReference type="RefSeq" id="WP_251949454.1">
    <property type="nucleotide sequence ID" value="NZ_CP080572.1"/>
</dbReference>
<protein>
    <submittedName>
        <fullName evidence="7">Cytochrome b5 domain-containing protein</fullName>
    </submittedName>
</protein>
<evidence type="ECO:0000313" key="8">
    <source>
        <dbReference type="Proteomes" id="UP001056425"/>
    </source>
</evidence>
<dbReference type="InterPro" id="IPR036400">
    <property type="entry name" value="Cyt_B5-like_heme/steroid_sf"/>
</dbReference>
<keyword evidence="5" id="KW-1133">Transmembrane helix</keyword>
<dbReference type="EMBL" id="CP080572">
    <property type="protein sequence ID" value="USH00162.1"/>
    <property type="molecule type" value="Genomic_DNA"/>
</dbReference>
<dbReference type="SUPFAM" id="SSF55856">
    <property type="entry name" value="Cytochrome b5-like heme/steroid binding domain"/>
    <property type="match status" value="1"/>
</dbReference>
<dbReference type="SMART" id="SM01117">
    <property type="entry name" value="Cyt-b5"/>
    <property type="match status" value="1"/>
</dbReference>
<accession>A0A9E7SD45</accession>
<keyword evidence="8" id="KW-1185">Reference proteome</keyword>
<dbReference type="PANTHER" id="PTHR19359">
    <property type="entry name" value="CYTOCHROME B5"/>
    <property type="match status" value="1"/>
</dbReference>
<dbReference type="PRINTS" id="PR00363">
    <property type="entry name" value="CYTOCHROMEB5"/>
</dbReference>
<keyword evidence="2" id="KW-0479">Metal-binding</keyword>
<dbReference type="Gene3D" id="3.10.120.10">
    <property type="entry name" value="Cytochrome b5-like heme/steroid binding domain"/>
    <property type="match status" value="1"/>
</dbReference>
<dbReference type="PANTHER" id="PTHR19359:SF95">
    <property type="entry name" value="CYTOCHROME B5 TYPE B"/>
    <property type="match status" value="1"/>
</dbReference>
<evidence type="ECO:0000256" key="1">
    <source>
        <dbReference type="ARBA" id="ARBA00022617"/>
    </source>
</evidence>
<organism evidence="7 8">
    <name type="scientific">Thermococcus argininiproducens</name>
    <dbReference type="NCBI Taxonomy" id="2866384"/>
    <lineage>
        <taxon>Archaea</taxon>
        <taxon>Methanobacteriati</taxon>
        <taxon>Methanobacteriota</taxon>
        <taxon>Thermococci</taxon>
        <taxon>Thermococcales</taxon>
        <taxon>Thermococcaceae</taxon>
        <taxon>Thermococcus</taxon>
    </lineage>
</organism>
<keyword evidence="5" id="KW-0812">Transmembrane</keyword>
<evidence type="ECO:0000256" key="4">
    <source>
        <dbReference type="ARBA" id="ARBA00038168"/>
    </source>
</evidence>
<evidence type="ECO:0000256" key="2">
    <source>
        <dbReference type="ARBA" id="ARBA00022723"/>
    </source>
</evidence>
<evidence type="ECO:0000256" key="3">
    <source>
        <dbReference type="ARBA" id="ARBA00023004"/>
    </source>
</evidence>
<reference evidence="7 8" key="1">
    <citation type="submission" date="2021-08" db="EMBL/GenBank/DDBJ databases">
        <title>Thermococcus onnuriiensis IOH2.</title>
        <authorList>
            <person name="Park Y.-J."/>
        </authorList>
    </citation>
    <scope>NUCLEOTIDE SEQUENCE [LARGE SCALE GENOMIC DNA]</scope>
    <source>
        <strain evidence="7 8">IOH2</strain>
    </source>
</reference>
<evidence type="ECO:0000313" key="7">
    <source>
        <dbReference type="EMBL" id="USH00162.1"/>
    </source>
</evidence>
<dbReference type="InterPro" id="IPR001199">
    <property type="entry name" value="Cyt_B5-like_heme/steroid-bd"/>
</dbReference>
<dbReference type="PROSITE" id="PS50255">
    <property type="entry name" value="CYTOCHROME_B5_2"/>
    <property type="match status" value="1"/>
</dbReference>
<feature type="domain" description="Cytochrome b5 heme-binding" evidence="6">
    <location>
        <begin position="118"/>
        <end position="193"/>
    </location>
</feature>
<keyword evidence="1" id="KW-0349">Heme</keyword>
<evidence type="ECO:0000256" key="5">
    <source>
        <dbReference type="SAM" id="Phobius"/>
    </source>
</evidence>
<dbReference type="KEGG" id="thei:K1720_01405"/>
<proteinExistence type="inferred from homology"/>
<feature type="transmembrane region" description="Helical" evidence="5">
    <location>
        <begin position="84"/>
        <end position="104"/>
    </location>
</feature>